<feature type="chain" id="PRO_5045471440" description="Alpha-carbonic anhydrase domain-containing protein" evidence="3">
    <location>
        <begin position="20"/>
        <end position="368"/>
    </location>
</feature>
<sequence length="368" mass="40387">MTVLIFTLGLLWSSSLVAGNFSYDGELGPDHWGEQYPACLGKTQAPINIVLKDVVDASYPPLEFSNLENPHKTNIMNNGHTVMIRNLGPDAPAVSGGPLNDTYNFLQMHFHWGQYDGIGAETRIENQTFSLEMHAVLWKKGYGTSDEAMNHEDGLTVLAYLFQVTDEPNPVFESMVSQLPEVAGVGTNTTFNDNNLLNRLLGQVLPTEQTYFTYKGSLTTPPCSEIVQFINFGKVQSISHDQLQAFRSLRSIDGGNITHNYRPLQPINGRGVYRNVPAEDTFSKPTNKLENSGTSAPSDAGTSEATTAVKGTVTPSWKPEVTTNKPNMEVTPSLKPRDDSYYEHSGQSTWTVSPLAVIAGVVALLTYH</sequence>
<dbReference type="SUPFAM" id="SSF51069">
    <property type="entry name" value="Carbonic anhydrase"/>
    <property type="match status" value="1"/>
</dbReference>
<feature type="signal peptide" evidence="3">
    <location>
        <begin position="1"/>
        <end position="19"/>
    </location>
</feature>
<feature type="region of interest" description="Disordered" evidence="2">
    <location>
        <begin position="278"/>
        <end position="340"/>
    </location>
</feature>
<evidence type="ECO:0000256" key="3">
    <source>
        <dbReference type="SAM" id="SignalP"/>
    </source>
</evidence>
<comment type="caution">
    <text evidence="5">The sequence shown here is derived from an EMBL/GenBank/DDBJ whole genome shotgun (WGS) entry which is preliminary data.</text>
</comment>
<evidence type="ECO:0000256" key="1">
    <source>
        <dbReference type="ARBA" id="ARBA00010718"/>
    </source>
</evidence>
<proteinExistence type="inferred from homology"/>
<evidence type="ECO:0000313" key="5">
    <source>
        <dbReference type="EMBL" id="CAL7937563.1"/>
    </source>
</evidence>
<dbReference type="EMBL" id="CAXAJV020001288">
    <property type="protein sequence ID" value="CAL7937563.1"/>
    <property type="molecule type" value="Genomic_DNA"/>
</dbReference>
<dbReference type="Pfam" id="PF00194">
    <property type="entry name" value="Carb_anhydrase"/>
    <property type="match status" value="1"/>
</dbReference>
<dbReference type="SMART" id="SM01057">
    <property type="entry name" value="Carb_anhydrase"/>
    <property type="match status" value="1"/>
</dbReference>
<keyword evidence="6" id="KW-1185">Reference proteome</keyword>
<gene>
    <name evidence="5" type="ORF">XYLVIOL_LOCUS2791</name>
</gene>
<feature type="domain" description="Alpha-carbonic anhydrase" evidence="4">
    <location>
        <begin position="19"/>
        <end position="276"/>
    </location>
</feature>
<dbReference type="InterPro" id="IPR001148">
    <property type="entry name" value="CA_dom"/>
</dbReference>
<evidence type="ECO:0000313" key="6">
    <source>
        <dbReference type="Proteomes" id="UP001642520"/>
    </source>
</evidence>
<dbReference type="PANTHER" id="PTHR18952:SF124">
    <property type="entry name" value="CARBONIC ANHYDRASE 7"/>
    <property type="match status" value="1"/>
</dbReference>
<dbReference type="CDD" id="cd00326">
    <property type="entry name" value="alpha_CA"/>
    <property type="match status" value="1"/>
</dbReference>
<organism evidence="5 6">
    <name type="scientific">Xylocopa violacea</name>
    <name type="common">Violet carpenter bee</name>
    <name type="synonym">Apis violacea</name>
    <dbReference type="NCBI Taxonomy" id="135666"/>
    <lineage>
        <taxon>Eukaryota</taxon>
        <taxon>Metazoa</taxon>
        <taxon>Ecdysozoa</taxon>
        <taxon>Arthropoda</taxon>
        <taxon>Hexapoda</taxon>
        <taxon>Insecta</taxon>
        <taxon>Pterygota</taxon>
        <taxon>Neoptera</taxon>
        <taxon>Endopterygota</taxon>
        <taxon>Hymenoptera</taxon>
        <taxon>Apocrita</taxon>
        <taxon>Aculeata</taxon>
        <taxon>Apoidea</taxon>
        <taxon>Anthophila</taxon>
        <taxon>Apidae</taxon>
        <taxon>Xylocopa</taxon>
        <taxon>Xylocopa</taxon>
    </lineage>
</organism>
<comment type="similarity">
    <text evidence="1">Belongs to the alpha-carbonic anhydrase family.</text>
</comment>
<dbReference type="InterPro" id="IPR036398">
    <property type="entry name" value="CA_dom_sf"/>
</dbReference>
<dbReference type="Proteomes" id="UP001642520">
    <property type="component" value="Unassembled WGS sequence"/>
</dbReference>
<accession>A0ABP1NCT4</accession>
<dbReference type="PANTHER" id="PTHR18952">
    <property type="entry name" value="CARBONIC ANHYDRASE"/>
    <property type="match status" value="1"/>
</dbReference>
<evidence type="ECO:0000259" key="4">
    <source>
        <dbReference type="PROSITE" id="PS51144"/>
    </source>
</evidence>
<dbReference type="InterPro" id="IPR023561">
    <property type="entry name" value="Carbonic_anhydrase_a-class"/>
</dbReference>
<reference evidence="5 6" key="1">
    <citation type="submission" date="2024-08" db="EMBL/GenBank/DDBJ databases">
        <authorList>
            <person name="Will J Nash"/>
            <person name="Angela Man"/>
            <person name="Seanna McTaggart"/>
            <person name="Kendall Baker"/>
            <person name="Tom Barker"/>
            <person name="Leah Catchpole"/>
            <person name="Alex Durrant"/>
            <person name="Karim Gharbi"/>
            <person name="Naomi Irish"/>
            <person name="Gemy Kaithakottil"/>
            <person name="Debby Ku"/>
            <person name="Aaliyah Providence"/>
            <person name="Felix Shaw"/>
            <person name="David Swarbreck"/>
            <person name="Chris Watkins"/>
            <person name="Ann M. McCartney"/>
            <person name="Giulio Formenti"/>
            <person name="Alice Mouton"/>
            <person name="Noel Vella"/>
            <person name="Bjorn M von Reumont"/>
            <person name="Adriana Vella"/>
            <person name="Wilfried Haerty"/>
        </authorList>
    </citation>
    <scope>NUCLEOTIDE SEQUENCE [LARGE SCALE GENOMIC DNA]</scope>
</reference>
<keyword evidence="3" id="KW-0732">Signal</keyword>
<name>A0ABP1NCT4_XYLVO</name>
<protein>
    <recommendedName>
        <fullName evidence="4">Alpha-carbonic anhydrase domain-containing protein</fullName>
    </recommendedName>
</protein>
<dbReference type="PROSITE" id="PS51144">
    <property type="entry name" value="ALPHA_CA_2"/>
    <property type="match status" value="1"/>
</dbReference>
<dbReference type="Gene3D" id="3.10.200.10">
    <property type="entry name" value="Alpha carbonic anhydrase"/>
    <property type="match status" value="1"/>
</dbReference>
<evidence type="ECO:0000256" key="2">
    <source>
        <dbReference type="SAM" id="MobiDB-lite"/>
    </source>
</evidence>
<feature type="compositionally biased region" description="Polar residues" evidence="2">
    <location>
        <begin position="283"/>
        <end position="306"/>
    </location>
</feature>